<dbReference type="RefSeq" id="WP_105514286.1">
    <property type="nucleotide sequence ID" value="NZ_PVEP01000003.1"/>
</dbReference>
<dbReference type="Proteomes" id="UP000238338">
    <property type="component" value="Unassembled WGS sequence"/>
</dbReference>
<accession>A0A2S8S830</accession>
<dbReference type="InterPro" id="IPR052164">
    <property type="entry name" value="Anthracycline_SecMetBiosynth"/>
</dbReference>
<comment type="caution">
    <text evidence="2">The sequence shown here is derived from an EMBL/GenBank/DDBJ whole genome shotgun (WGS) entry which is preliminary data.</text>
</comment>
<dbReference type="Gene3D" id="3.10.180.10">
    <property type="entry name" value="2,3-Dihydroxybiphenyl 1,2-Dioxygenase, domain 1"/>
    <property type="match status" value="2"/>
</dbReference>
<dbReference type="InterPro" id="IPR029068">
    <property type="entry name" value="Glyas_Bleomycin-R_OHBP_Dase"/>
</dbReference>
<sequence>MTAPRKTSTLAAQHGSPCWYELSTAPGALPAAEAFYGKVLGWSVADSGMPGFDYRLAKRGDDMVAGMMVMPDEAKGMPPMWMVYFAVEDADKAVARMKKAGARVHVPVTPIPNTGRFAILGDPMGSGFGILEPLDGQTGTAFNQKKAGHGNWHELNSPDPRAAMKFYGDQFGWTPSTSMDMGDLGSYDLFSRDGTDIGGMQRLRPETGQGSGFWLPYFGVDGTEAAMGRITAAGGTVRHGPSEVPGGAWIAIADDPQGASFAVVGPK</sequence>
<name>A0A2S8S830_9RHOB</name>
<evidence type="ECO:0000313" key="2">
    <source>
        <dbReference type="EMBL" id="PQV56952.1"/>
    </source>
</evidence>
<dbReference type="PANTHER" id="PTHR33993">
    <property type="entry name" value="GLYOXALASE-RELATED"/>
    <property type="match status" value="1"/>
</dbReference>
<gene>
    <name evidence="2" type="ORF">LX70_01806</name>
</gene>
<keyword evidence="3" id="KW-1185">Reference proteome</keyword>
<dbReference type="PROSITE" id="PS51819">
    <property type="entry name" value="VOC"/>
    <property type="match status" value="2"/>
</dbReference>
<dbReference type="Pfam" id="PF00903">
    <property type="entry name" value="Glyoxalase"/>
    <property type="match status" value="2"/>
</dbReference>
<dbReference type="AlphaFoldDB" id="A0A2S8S830"/>
<evidence type="ECO:0000259" key="1">
    <source>
        <dbReference type="PROSITE" id="PS51819"/>
    </source>
</evidence>
<feature type="domain" description="VOC" evidence="1">
    <location>
        <begin position="149"/>
        <end position="266"/>
    </location>
</feature>
<dbReference type="CDD" id="cd07247">
    <property type="entry name" value="SgaA_N_like"/>
    <property type="match status" value="2"/>
</dbReference>
<dbReference type="InterPro" id="IPR037523">
    <property type="entry name" value="VOC_core"/>
</dbReference>
<dbReference type="OrthoDB" id="9793039at2"/>
<dbReference type="InterPro" id="IPR004360">
    <property type="entry name" value="Glyas_Fos-R_dOase_dom"/>
</dbReference>
<proteinExistence type="predicted"/>
<reference evidence="2 3" key="1">
    <citation type="submission" date="2018-02" db="EMBL/GenBank/DDBJ databases">
        <title>Genomic Encyclopedia of Archaeal and Bacterial Type Strains, Phase II (KMG-II): from individual species to whole genera.</title>
        <authorList>
            <person name="Goeker M."/>
        </authorList>
    </citation>
    <scope>NUCLEOTIDE SEQUENCE [LARGE SCALE GENOMIC DNA]</scope>
    <source>
        <strain evidence="2 3">DSM 18921</strain>
    </source>
</reference>
<protein>
    <recommendedName>
        <fullName evidence="1">VOC domain-containing protein</fullName>
    </recommendedName>
</protein>
<feature type="domain" description="VOC" evidence="1">
    <location>
        <begin position="16"/>
        <end position="133"/>
    </location>
</feature>
<dbReference type="PANTHER" id="PTHR33993:SF14">
    <property type="entry name" value="GB|AAF24581.1"/>
    <property type="match status" value="1"/>
</dbReference>
<organism evidence="2 3">
    <name type="scientific">Albidovulum denitrificans</name>
    <dbReference type="NCBI Taxonomy" id="404881"/>
    <lineage>
        <taxon>Bacteria</taxon>
        <taxon>Pseudomonadati</taxon>
        <taxon>Pseudomonadota</taxon>
        <taxon>Alphaproteobacteria</taxon>
        <taxon>Rhodobacterales</taxon>
        <taxon>Paracoccaceae</taxon>
        <taxon>Albidovulum</taxon>
    </lineage>
</organism>
<dbReference type="EMBL" id="PVEP01000003">
    <property type="protein sequence ID" value="PQV56952.1"/>
    <property type="molecule type" value="Genomic_DNA"/>
</dbReference>
<dbReference type="SUPFAM" id="SSF54593">
    <property type="entry name" value="Glyoxalase/Bleomycin resistance protein/Dihydroxybiphenyl dioxygenase"/>
    <property type="match status" value="2"/>
</dbReference>
<evidence type="ECO:0000313" key="3">
    <source>
        <dbReference type="Proteomes" id="UP000238338"/>
    </source>
</evidence>